<sequence>MLECKPIATPIEPNDKMCAQEGKNLEDMTKYRQLTQPDISFEVGVMSRYMHNPKKHHMEVARRMLRTRRSTTGFVFKLGAGVVSWCSKRQPTVLLSTTEAEYRTTIVATQESTWLMLSNSFSAK</sequence>
<dbReference type="PANTHER" id="PTHR11439:SF475">
    <property type="entry name" value="CYSTEINE-RICH RLK (RECEPTOR-LIKE PROTEIN KINASE) 8"/>
    <property type="match status" value="1"/>
</dbReference>
<dbReference type="Proteomes" id="UP000826656">
    <property type="component" value="Unassembled WGS sequence"/>
</dbReference>
<evidence type="ECO:0000313" key="2">
    <source>
        <dbReference type="Proteomes" id="UP000826656"/>
    </source>
</evidence>
<dbReference type="PANTHER" id="PTHR11439">
    <property type="entry name" value="GAG-POL-RELATED RETROTRANSPOSON"/>
    <property type="match status" value="1"/>
</dbReference>
<organism evidence="1 2">
    <name type="scientific">Solanum tuberosum</name>
    <name type="common">Potato</name>
    <dbReference type="NCBI Taxonomy" id="4113"/>
    <lineage>
        <taxon>Eukaryota</taxon>
        <taxon>Viridiplantae</taxon>
        <taxon>Streptophyta</taxon>
        <taxon>Embryophyta</taxon>
        <taxon>Tracheophyta</taxon>
        <taxon>Spermatophyta</taxon>
        <taxon>Magnoliopsida</taxon>
        <taxon>eudicotyledons</taxon>
        <taxon>Gunneridae</taxon>
        <taxon>Pentapetalae</taxon>
        <taxon>asterids</taxon>
        <taxon>lamiids</taxon>
        <taxon>Solanales</taxon>
        <taxon>Solanaceae</taxon>
        <taxon>Solanoideae</taxon>
        <taxon>Solaneae</taxon>
        <taxon>Solanum</taxon>
    </lineage>
</organism>
<keyword evidence="2" id="KW-1185">Reference proteome</keyword>
<comment type="caution">
    <text evidence="1">The sequence shown here is derived from an EMBL/GenBank/DDBJ whole genome shotgun (WGS) entry which is preliminary data.</text>
</comment>
<protein>
    <submittedName>
        <fullName evidence="1">Uncharacterized protein</fullName>
    </submittedName>
</protein>
<name>A0ABQ7WKS5_SOLTU</name>
<reference evidence="1 2" key="1">
    <citation type="journal article" date="2021" name="bioRxiv">
        <title>Chromosome-scale and haplotype-resolved genome assembly of a tetraploid potato cultivar.</title>
        <authorList>
            <person name="Sun H."/>
            <person name="Jiao W.-B."/>
            <person name="Krause K."/>
            <person name="Campoy J.A."/>
            <person name="Goel M."/>
            <person name="Folz-Donahue K."/>
            <person name="Kukat C."/>
            <person name="Huettel B."/>
            <person name="Schneeberger K."/>
        </authorList>
    </citation>
    <scope>NUCLEOTIDE SEQUENCE [LARGE SCALE GENOMIC DNA]</scope>
    <source>
        <strain evidence="1">SolTubOtavaFocal</strain>
        <tissue evidence="1">Leaves</tissue>
    </source>
</reference>
<evidence type="ECO:0000313" key="1">
    <source>
        <dbReference type="EMBL" id="KAH0781371.1"/>
    </source>
</evidence>
<accession>A0ABQ7WKS5</accession>
<gene>
    <name evidence="1" type="ORF">KY290_000969</name>
</gene>
<dbReference type="EMBL" id="JAIVGD010000001">
    <property type="protein sequence ID" value="KAH0781371.1"/>
    <property type="molecule type" value="Genomic_DNA"/>
</dbReference>
<dbReference type="CDD" id="cd09272">
    <property type="entry name" value="RNase_HI_RT_Ty1"/>
    <property type="match status" value="1"/>
</dbReference>
<proteinExistence type="predicted"/>